<gene>
    <name evidence="9" type="primary">RvY_04692-1</name>
    <name evidence="9" type="synonym">RvY_04692.1</name>
    <name evidence="9" type="ORF">RvY_04692</name>
</gene>
<dbReference type="PANTHER" id="PTHR23503">
    <property type="entry name" value="SOLUTE CARRIER FAMILY 2"/>
    <property type="match status" value="1"/>
</dbReference>
<dbReference type="InterPro" id="IPR045263">
    <property type="entry name" value="GLUT"/>
</dbReference>
<keyword evidence="4 7" id="KW-1133">Transmembrane helix</keyword>
<dbReference type="GO" id="GO:0015149">
    <property type="term" value="F:hexose transmembrane transporter activity"/>
    <property type="evidence" value="ECO:0007669"/>
    <property type="project" value="TreeGrafter"/>
</dbReference>
<keyword evidence="2 6" id="KW-0813">Transport</keyword>
<dbReference type="STRING" id="947166.A0A1D1USI3"/>
<feature type="transmembrane region" description="Helical" evidence="7">
    <location>
        <begin position="350"/>
        <end position="367"/>
    </location>
</feature>
<protein>
    <recommendedName>
        <fullName evidence="8">Major facilitator superfamily (MFS) profile domain-containing protein</fullName>
    </recommendedName>
</protein>
<feature type="domain" description="Major facilitator superfamily (MFS) profile" evidence="8">
    <location>
        <begin position="15"/>
        <end position="496"/>
    </location>
</feature>
<dbReference type="PROSITE" id="PS50850">
    <property type="entry name" value="MFS"/>
    <property type="match status" value="1"/>
</dbReference>
<comment type="subcellular location">
    <subcellularLocation>
        <location evidence="1">Membrane</location>
        <topology evidence="1">Multi-pass membrane protein</topology>
    </subcellularLocation>
</comment>
<comment type="similarity">
    <text evidence="6">Belongs to the major facilitator superfamily. Sugar transporter (TC 2.A.1.1) family.</text>
</comment>
<feature type="transmembrane region" description="Helical" evidence="7">
    <location>
        <begin position="374"/>
        <end position="394"/>
    </location>
</feature>
<feature type="transmembrane region" description="Helical" evidence="7">
    <location>
        <begin position="188"/>
        <end position="211"/>
    </location>
</feature>
<name>A0A1D1USI3_RAMVA</name>
<evidence type="ECO:0000256" key="4">
    <source>
        <dbReference type="ARBA" id="ARBA00022989"/>
    </source>
</evidence>
<evidence type="ECO:0000256" key="3">
    <source>
        <dbReference type="ARBA" id="ARBA00022692"/>
    </source>
</evidence>
<dbReference type="GO" id="GO:0016020">
    <property type="term" value="C:membrane"/>
    <property type="evidence" value="ECO:0007669"/>
    <property type="project" value="UniProtKB-SubCell"/>
</dbReference>
<keyword evidence="5 7" id="KW-0472">Membrane</keyword>
<dbReference type="EMBL" id="BDGG01000002">
    <property type="protein sequence ID" value="GAU92639.1"/>
    <property type="molecule type" value="Genomic_DNA"/>
</dbReference>
<dbReference type="InterPro" id="IPR005829">
    <property type="entry name" value="Sugar_transporter_CS"/>
</dbReference>
<dbReference type="AlphaFoldDB" id="A0A1D1USI3"/>
<dbReference type="PROSITE" id="PS00216">
    <property type="entry name" value="SUGAR_TRANSPORT_1"/>
    <property type="match status" value="1"/>
</dbReference>
<dbReference type="Pfam" id="PF00083">
    <property type="entry name" value="Sugar_tr"/>
    <property type="match status" value="1"/>
</dbReference>
<dbReference type="Proteomes" id="UP000186922">
    <property type="component" value="Unassembled WGS sequence"/>
</dbReference>
<evidence type="ECO:0000313" key="9">
    <source>
        <dbReference type="EMBL" id="GAU92639.1"/>
    </source>
</evidence>
<dbReference type="SUPFAM" id="SSF103473">
    <property type="entry name" value="MFS general substrate transporter"/>
    <property type="match status" value="1"/>
</dbReference>
<feature type="transmembrane region" description="Helical" evidence="7">
    <location>
        <begin position="472"/>
        <end position="490"/>
    </location>
</feature>
<evidence type="ECO:0000256" key="7">
    <source>
        <dbReference type="SAM" id="Phobius"/>
    </source>
</evidence>
<evidence type="ECO:0000256" key="5">
    <source>
        <dbReference type="ARBA" id="ARBA00023136"/>
    </source>
</evidence>
<dbReference type="PRINTS" id="PR00171">
    <property type="entry name" value="SUGRTRNSPORT"/>
</dbReference>
<feature type="transmembrane region" description="Helical" evidence="7">
    <location>
        <begin position="442"/>
        <end position="466"/>
    </location>
</feature>
<dbReference type="InterPro" id="IPR036259">
    <property type="entry name" value="MFS_trans_sf"/>
</dbReference>
<comment type="caution">
    <text evidence="9">The sequence shown here is derived from an EMBL/GenBank/DDBJ whole genome shotgun (WGS) entry which is preliminary data.</text>
</comment>
<dbReference type="NCBIfam" id="TIGR00879">
    <property type="entry name" value="SP"/>
    <property type="match status" value="1"/>
</dbReference>
<proteinExistence type="inferred from homology"/>
<evidence type="ECO:0000256" key="6">
    <source>
        <dbReference type="RuleBase" id="RU003346"/>
    </source>
</evidence>
<feature type="transmembrane region" description="Helical" evidence="7">
    <location>
        <begin position="223"/>
        <end position="243"/>
    </location>
</feature>
<dbReference type="Gene3D" id="1.20.1250.20">
    <property type="entry name" value="MFS general substrate transporter like domains"/>
    <property type="match status" value="1"/>
</dbReference>
<accession>A0A1D1USI3</accession>
<dbReference type="InterPro" id="IPR003663">
    <property type="entry name" value="Sugar/inositol_transpt"/>
</dbReference>
<dbReference type="InterPro" id="IPR005828">
    <property type="entry name" value="MFS_sugar_transport-like"/>
</dbReference>
<keyword evidence="3 7" id="KW-0812">Transmembrane</keyword>
<reference evidence="9 10" key="1">
    <citation type="journal article" date="2016" name="Nat. Commun.">
        <title>Extremotolerant tardigrade genome and improved radiotolerance of human cultured cells by tardigrade-unique protein.</title>
        <authorList>
            <person name="Hashimoto T."/>
            <person name="Horikawa D.D."/>
            <person name="Saito Y."/>
            <person name="Kuwahara H."/>
            <person name="Kozuka-Hata H."/>
            <person name="Shin-I T."/>
            <person name="Minakuchi Y."/>
            <person name="Ohishi K."/>
            <person name="Motoyama A."/>
            <person name="Aizu T."/>
            <person name="Enomoto A."/>
            <person name="Kondo K."/>
            <person name="Tanaka S."/>
            <person name="Hara Y."/>
            <person name="Koshikawa S."/>
            <person name="Sagara H."/>
            <person name="Miura T."/>
            <person name="Yokobori S."/>
            <person name="Miyagawa K."/>
            <person name="Suzuki Y."/>
            <person name="Kubo T."/>
            <person name="Oyama M."/>
            <person name="Kohara Y."/>
            <person name="Fujiyama A."/>
            <person name="Arakawa K."/>
            <person name="Katayama T."/>
            <person name="Toyoda A."/>
            <person name="Kunieda T."/>
        </authorList>
    </citation>
    <scope>NUCLEOTIDE SEQUENCE [LARGE SCALE GENOMIC DNA]</scope>
    <source>
        <strain evidence="9 10">YOKOZUNA-1</strain>
    </source>
</reference>
<sequence length="512" mass="55862">MGLGENGNSPLTATLLFAVLITSFGTWFPVGFVTVAMNGPQSVIVNWLRSVQCSKFGGTFGHVFNRTNGTEIDSDLWTWCRHILEEDEPFMLSENLHLSSMWAVGAAVVNVGGLASIFVVVPLVKMLGLKRALLLISIMNIISIGIFCLAPVLHLYEIFVVGRIVIGFTGAMFMTVTPMYISEISPVVLRGAMCTIPMLLMVTGSVTGSGLGLPEVLGNSWGWVYLMGVPALPSMVLLVLLPFCPESPRRLFIVKQDKAAAKKALVWLRRTEEVECELEGMQYELDNRKHQHQLSVTTLFKDKLSRSSLWLAIMPTVARQSSGNMVFAFYSTSIFTGVGLSNQGANFTSLGLWALCLMGTLLSLVLVDRAGRKTLLLVGHAGIIVSLALFVTFSALTKEGYEWAKYGNVACVFVFFAFFQAGIASVAFVLPSELFSQEARSAATSLVSAVGAAGSLITTLCFPLLVPILEEYTYIIFIGCLLFTGTYLAWNLPETKGRTINEIQSILRKKLL</sequence>
<organism evidence="9 10">
    <name type="scientific">Ramazzottius varieornatus</name>
    <name type="common">Water bear</name>
    <name type="synonym">Tardigrade</name>
    <dbReference type="NCBI Taxonomy" id="947166"/>
    <lineage>
        <taxon>Eukaryota</taxon>
        <taxon>Metazoa</taxon>
        <taxon>Ecdysozoa</taxon>
        <taxon>Tardigrada</taxon>
        <taxon>Eutardigrada</taxon>
        <taxon>Parachela</taxon>
        <taxon>Hypsibioidea</taxon>
        <taxon>Ramazzottiidae</taxon>
        <taxon>Ramazzottius</taxon>
    </lineage>
</organism>
<keyword evidence="10" id="KW-1185">Reference proteome</keyword>
<feature type="transmembrane region" description="Helical" evidence="7">
    <location>
        <begin position="12"/>
        <end position="37"/>
    </location>
</feature>
<evidence type="ECO:0000313" key="10">
    <source>
        <dbReference type="Proteomes" id="UP000186922"/>
    </source>
</evidence>
<dbReference type="OrthoDB" id="4540492at2759"/>
<evidence type="ECO:0000256" key="2">
    <source>
        <dbReference type="ARBA" id="ARBA00022448"/>
    </source>
</evidence>
<feature type="transmembrane region" description="Helical" evidence="7">
    <location>
        <begin position="133"/>
        <end position="152"/>
    </location>
</feature>
<dbReference type="PANTHER" id="PTHR23503:SF8">
    <property type="entry name" value="FACILITATED GLUCOSE TRANSPORTER PROTEIN 1"/>
    <property type="match status" value="1"/>
</dbReference>
<evidence type="ECO:0000259" key="8">
    <source>
        <dbReference type="PROSITE" id="PS50850"/>
    </source>
</evidence>
<evidence type="ECO:0000256" key="1">
    <source>
        <dbReference type="ARBA" id="ARBA00004141"/>
    </source>
</evidence>
<feature type="transmembrane region" description="Helical" evidence="7">
    <location>
        <begin position="158"/>
        <end position="181"/>
    </location>
</feature>
<feature type="transmembrane region" description="Helical" evidence="7">
    <location>
        <begin position="406"/>
        <end position="430"/>
    </location>
</feature>
<feature type="transmembrane region" description="Helical" evidence="7">
    <location>
        <begin position="101"/>
        <end position="121"/>
    </location>
</feature>
<dbReference type="InterPro" id="IPR020846">
    <property type="entry name" value="MFS_dom"/>
</dbReference>